<keyword evidence="3" id="KW-1185">Reference proteome</keyword>
<dbReference type="PANTHER" id="PTHR30344">
    <property type="entry name" value="6-PHOSPHOGLUCONOLACTONASE-RELATED"/>
    <property type="match status" value="1"/>
</dbReference>
<reference evidence="2 3" key="1">
    <citation type="submission" date="2015-11" db="EMBL/GenBank/DDBJ databases">
        <title>Draft genome sequences of new species of the genus Lactobacillus isolated from orchardgrass silage.</title>
        <authorList>
            <person name="Tohno M."/>
            <person name="Tanizawa Y."/>
            <person name="Arita M."/>
        </authorList>
    </citation>
    <scope>NUCLEOTIDE SEQUENCE [LARGE SCALE GENOMIC DNA]</scope>
    <source>
        <strain evidence="2 3">IWT126</strain>
    </source>
</reference>
<dbReference type="AlphaFoldDB" id="A0A1Z5H3G3"/>
<comment type="caution">
    <text evidence="2">The sequence shown here is derived from an EMBL/GenBank/DDBJ whole genome shotgun (WGS) entry which is preliminary data.</text>
</comment>
<proteinExistence type="inferred from homology"/>
<name>A0A1Z5H3G3_9LACO</name>
<dbReference type="SUPFAM" id="SSF51004">
    <property type="entry name" value="C-terminal (heme d1) domain of cytochrome cd1-nitrite reductase"/>
    <property type="match status" value="1"/>
</dbReference>
<dbReference type="Pfam" id="PF10282">
    <property type="entry name" value="Lactonase"/>
    <property type="match status" value="1"/>
</dbReference>
<sequence>MIETFLIGTYTHKSSEGVYELQLDTDKQQLQNLELVGRAGNPTYVAESKTHKVYAIDAESADGKKIGGLKVFDAAEKPFKELDKNLISGPNPAYVAVDEDRQLVFTANYHTGVVTVYKIAADGTLTTADTVQHTGKVGPAPEQQDGPHPHFADLTPDKRLVCCDLGEDTVYLYDLSDEGKLTEKSRFKCAAGFGPRHIVFNTDKNVAYLVGELGSGIEVLDYDAKAGQFTLREELKTIPRDWTTHNGAAAIRLSSDQKFVYVSNRGYNSIATFKVEDNGELSLIDEIPSEGDFPRDFNFNADESFIILVNQNTDNATLYSRDAKSGKLTLVQKGFEVPEGVCVAPVK</sequence>
<evidence type="ECO:0000313" key="2">
    <source>
        <dbReference type="EMBL" id="GAT17837.1"/>
    </source>
</evidence>
<dbReference type="InterPro" id="IPR050282">
    <property type="entry name" value="Cycloisomerase_2"/>
</dbReference>
<evidence type="ECO:0000256" key="1">
    <source>
        <dbReference type="ARBA" id="ARBA00005564"/>
    </source>
</evidence>
<dbReference type="OrthoDB" id="9790815at2"/>
<dbReference type="InterPro" id="IPR015943">
    <property type="entry name" value="WD40/YVTN_repeat-like_dom_sf"/>
</dbReference>
<organism evidence="2 3">
    <name type="scientific">Secundilactobacillus silagei JCM 19001</name>
    <dbReference type="NCBI Taxonomy" id="1302250"/>
    <lineage>
        <taxon>Bacteria</taxon>
        <taxon>Bacillati</taxon>
        <taxon>Bacillota</taxon>
        <taxon>Bacilli</taxon>
        <taxon>Lactobacillales</taxon>
        <taxon>Lactobacillaceae</taxon>
        <taxon>Secundilactobacillus</taxon>
    </lineage>
</organism>
<dbReference type="InterPro" id="IPR019405">
    <property type="entry name" value="Lactonase_7-beta_prop"/>
</dbReference>
<dbReference type="GO" id="GO:0017057">
    <property type="term" value="F:6-phosphogluconolactonase activity"/>
    <property type="evidence" value="ECO:0007669"/>
    <property type="project" value="TreeGrafter"/>
</dbReference>
<dbReference type="Gene3D" id="2.130.10.10">
    <property type="entry name" value="YVTN repeat-like/Quinoprotein amine dehydrogenase"/>
    <property type="match status" value="1"/>
</dbReference>
<dbReference type="STRING" id="1302250.GCA_001313225_00135"/>
<dbReference type="InterPro" id="IPR011048">
    <property type="entry name" value="Haem_d1_sf"/>
</dbReference>
<gene>
    <name evidence="2" type="primary">pgl</name>
    <name evidence="2" type="ORF">IWT126_00093</name>
</gene>
<dbReference type="PANTHER" id="PTHR30344:SF1">
    <property type="entry name" value="6-PHOSPHOGLUCONOLACTONASE"/>
    <property type="match status" value="1"/>
</dbReference>
<protein>
    <submittedName>
        <fullName evidence="2">6-phosphogluconolactonase</fullName>
    </submittedName>
</protein>
<accession>A0A1Z5H3G3</accession>
<dbReference type="RefSeq" id="WP_089135988.1">
    <property type="nucleotide sequence ID" value="NZ_BCMG01000001.1"/>
</dbReference>
<comment type="similarity">
    <text evidence="1">Belongs to the cycloisomerase 2 family.</text>
</comment>
<dbReference type="GO" id="GO:0005829">
    <property type="term" value="C:cytosol"/>
    <property type="evidence" value="ECO:0007669"/>
    <property type="project" value="TreeGrafter"/>
</dbReference>
<evidence type="ECO:0000313" key="3">
    <source>
        <dbReference type="Proteomes" id="UP000198402"/>
    </source>
</evidence>
<dbReference type="Proteomes" id="UP000198402">
    <property type="component" value="Unassembled WGS sequence"/>
</dbReference>
<dbReference type="EMBL" id="BCMG01000001">
    <property type="protein sequence ID" value="GAT17837.1"/>
    <property type="molecule type" value="Genomic_DNA"/>
</dbReference>